<feature type="transmembrane region" description="Helical" evidence="17">
    <location>
        <begin position="247"/>
        <end position="266"/>
    </location>
</feature>
<keyword evidence="6 17" id="KW-0813">Transport</keyword>
<feature type="transmembrane region" description="Helical" evidence="17">
    <location>
        <begin position="143"/>
        <end position="170"/>
    </location>
</feature>
<feature type="transmembrane region" description="Helical" evidence="17">
    <location>
        <begin position="112"/>
        <end position="131"/>
    </location>
</feature>
<protein>
    <recommendedName>
        <fullName evidence="5 17">NADH-ubiquinone oxidoreductase chain 4</fullName>
        <ecNumber evidence="4 17">7.1.1.2</ecNumber>
    </recommendedName>
</protein>
<evidence type="ECO:0000256" key="17">
    <source>
        <dbReference type="RuleBase" id="RU003297"/>
    </source>
</evidence>
<evidence type="ECO:0000256" key="6">
    <source>
        <dbReference type="ARBA" id="ARBA00022448"/>
    </source>
</evidence>
<evidence type="ECO:0000259" key="18">
    <source>
        <dbReference type="Pfam" id="PF00361"/>
    </source>
</evidence>
<feature type="transmembrane region" description="Helical" evidence="17">
    <location>
        <begin position="381"/>
        <end position="401"/>
    </location>
</feature>
<evidence type="ECO:0000256" key="9">
    <source>
        <dbReference type="ARBA" id="ARBA00022967"/>
    </source>
</evidence>
<dbReference type="Pfam" id="PF01059">
    <property type="entry name" value="Oxidored_q5_N"/>
    <property type="match status" value="1"/>
</dbReference>
<gene>
    <name evidence="20" type="primary">nad4</name>
</gene>
<dbReference type="InterPro" id="IPR001750">
    <property type="entry name" value="ND/Mrp_TM"/>
</dbReference>
<evidence type="ECO:0000313" key="20">
    <source>
        <dbReference type="EMBL" id="AGC22394.1"/>
    </source>
</evidence>
<geneLocation type="mitochondrion" evidence="20"/>
<feature type="domain" description="NADH:quinone oxidoreductase/Mrp antiporter transmembrane" evidence="18">
    <location>
        <begin position="106"/>
        <end position="390"/>
    </location>
</feature>
<feature type="domain" description="NADH:ubiquinone oxidoreductase chain 4 N-terminal" evidence="19">
    <location>
        <begin position="1"/>
        <end position="102"/>
    </location>
</feature>
<dbReference type="GO" id="GO:0042773">
    <property type="term" value="P:ATP synthesis coupled electron transport"/>
    <property type="evidence" value="ECO:0007669"/>
    <property type="project" value="InterPro"/>
</dbReference>
<evidence type="ECO:0000256" key="4">
    <source>
        <dbReference type="ARBA" id="ARBA00012944"/>
    </source>
</evidence>
<evidence type="ECO:0000256" key="15">
    <source>
        <dbReference type="ARBA" id="ARBA00023136"/>
    </source>
</evidence>
<evidence type="ECO:0000256" key="11">
    <source>
        <dbReference type="ARBA" id="ARBA00022989"/>
    </source>
</evidence>
<name>M4JCK5_9ORTH</name>
<dbReference type="EMBL" id="JX913775">
    <property type="protein sequence ID" value="AGC22394.1"/>
    <property type="molecule type" value="Genomic_DNA"/>
</dbReference>
<keyword evidence="15 17" id="KW-0472">Membrane</keyword>
<evidence type="ECO:0000256" key="3">
    <source>
        <dbReference type="ARBA" id="ARBA00009025"/>
    </source>
</evidence>
<dbReference type="PRINTS" id="PR01437">
    <property type="entry name" value="NUOXDRDTASE4"/>
</dbReference>
<dbReference type="Pfam" id="PF00361">
    <property type="entry name" value="Proton_antipo_M"/>
    <property type="match status" value="1"/>
</dbReference>
<dbReference type="EC" id="7.1.1.2" evidence="4 17"/>
<dbReference type="GO" id="GO:0031966">
    <property type="term" value="C:mitochondrial membrane"/>
    <property type="evidence" value="ECO:0007669"/>
    <property type="project" value="UniProtKB-SubCell"/>
</dbReference>
<proteinExistence type="inferred from homology"/>
<evidence type="ECO:0000256" key="12">
    <source>
        <dbReference type="ARBA" id="ARBA00023027"/>
    </source>
</evidence>
<evidence type="ECO:0000256" key="13">
    <source>
        <dbReference type="ARBA" id="ARBA00023075"/>
    </source>
</evidence>
<keyword evidence="8 17" id="KW-0812">Transmembrane</keyword>
<reference evidence="20" key="1">
    <citation type="journal article" date="2013" name="Mol. Phylogenet. Evol.">
        <title>Searching for the optimal data partitioning strategy in mitochondrial phylogenomics: A phylogeny of Acridoidea (Insecta: Orthoptera: Caelifera) as a case study.</title>
        <authorList>
            <person name="Leavitt J.R."/>
            <person name="Hiatt K.D."/>
            <person name="Whiting M.F."/>
            <person name="Song H."/>
        </authorList>
    </citation>
    <scope>NUCLEOTIDE SEQUENCE</scope>
</reference>
<evidence type="ECO:0000256" key="16">
    <source>
        <dbReference type="ARBA" id="ARBA00049551"/>
    </source>
</evidence>
<dbReference type="InterPro" id="IPR003918">
    <property type="entry name" value="NADH_UbQ_OxRdtase"/>
</dbReference>
<feature type="transmembrane region" description="Helical" evidence="17">
    <location>
        <begin position="216"/>
        <end position="235"/>
    </location>
</feature>
<evidence type="ECO:0000256" key="8">
    <source>
        <dbReference type="ARBA" id="ARBA00022692"/>
    </source>
</evidence>
<feature type="transmembrane region" description="Helical" evidence="17">
    <location>
        <begin position="6"/>
        <end position="24"/>
    </location>
</feature>
<comment type="function">
    <text evidence="17">Core subunit of the mitochondrial membrane respiratory chain NADH dehydrogenase (Complex I) which catalyzes electron transfer from NADH through the respiratory chain, using ubiquinone as an electron acceptor. Essential for the catalytic activity and assembly of complex I.</text>
</comment>
<feature type="transmembrane region" description="Helical" evidence="17">
    <location>
        <begin position="88"/>
        <end position="106"/>
    </location>
</feature>
<dbReference type="GO" id="GO:0015990">
    <property type="term" value="P:electron transport coupled proton transport"/>
    <property type="evidence" value="ECO:0007669"/>
    <property type="project" value="TreeGrafter"/>
</dbReference>
<keyword evidence="7 17" id="KW-0679">Respiratory chain</keyword>
<dbReference type="GO" id="GO:0003954">
    <property type="term" value="F:NADH dehydrogenase activity"/>
    <property type="evidence" value="ECO:0007669"/>
    <property type="project" value="TreeGrafter"/>
</dbReference>
<dbReference type="PANTHER" id="PTHR43507">
    <property type="entry name" value="NADH-UBIQUINONE OXIDOREDUCTASE CHAIN 4"/>
    <property type="match status" value="1"/>
</dbReference>
<evidence type="ECO:0000256" key="10">
    <source>
        <dbReference type="ARBA" id="ARBA00022982"/>
    </source>
</evidence>
<dbReference type="GO" id="GO:0048039">
    <property type="term" value="F:ubiquinone binding"/>
    <property type="evidence" value="ECO:0007669"/>
    <property type="project" value="TreeGrafter"/>
</dbReference>
<dbReference type="AlphaFoldDB" id="M4JCK5"/>
<feature type="transmembrane region" description="Helical" evidence="17">
    <location>
        <begin position="422"/>
        <end position="444"/>
    </location>
</feature>
<evidence type="ECO:0000259" key="19">
    <source>
        <dbReference type="Pfam" id="PF01059"/>
    </source>
</evidence>
<comment type="similarity">
    <text evidence="3 17">Belongs to the complex I subunit 4 family.</text>
</comment>
<feature type="transmembrane region" description="Helical" evidence="17">
    <location>
        <begin position="298"/>
        <end position="322"/>
    </location>
</feature>
<accession>M4JCK5</accession>
<evidence type="ECO:0000256" key="7">
    <source>
        <dbReference type="ARBA" id="ARBA00022660"/>
    </source>
</evidence>
<keyword evidence="13 17" id="KW-0830">Ubiquinone</keyword>
<keyword evidence="10 17" id="KW-0249">Electron transport</keyword>
<dbReference type="InterPro" id="IPR000260">
    <property type="entry name" value="NADH4_N"/>
</dbReference>
<comment type="subcellular location">
    <subcellularLocation>
        <location evidence="2 17">Mitochondrion membrane</location>
        <topology evidence="2 17">Multi-pass membrane protein</topology>
    </subcellularLocation>
</comment>
<evidence type="ECO:0000256" key="1">
    <source>
        <dbReference type="ARBA" id="ARBA00003257"/>
    </source>
</evidence>
<evidence type="ECO:0000256" key="2">
    <source>
        <dbReference type="ARBA" id="ARBA00004225"/>
    </source>
</evidence>
<dbReference type="PANTHER" id="PTHR43507:SF20">
    <property type="entry name" value="NADH-UBIQUINONE OXIDOREDUCTASE CHAIN 4"/>
    <property type="match status" value="1"/>
</dbReference>
<evidence type="ECO:0000256" key="14">
    <source>
        <dbReference type="ARBA" id="ARBA00023128"/>
    </source>
</evidence>
<sequence length="445" mass="50899">MLSYLFLILFLTPLCFLGNSWWLVHSLMFVCGFLFMICFSSYADFNLVGYFFGFDFYSFSLILLSFWICSLMITASGSVYISSYYSNLFIFIIVVLMIMLYCSFSSLSLLSFYIFFEASLIPTLLLILGWGYQPERLQAGVYLIFYTLVASLPLLLVLFSVYSFVCTLYFPLLIDFGSYYFMFYVFMILAFLVSMPMFLVHLWLPKAHVEAPISGSMILAGVLLKLGGYGIFRVMKIIGYMGLSFNYFWVSLALSGGVVVSFICFRQVDLKSLIAYSSVAHMSMVIGGLMIMNWWGCMGSLCLMVGHGLCSSGLFCLSNIIYERLGSRSLLINKGMINLMPSMSLWWFLLSSSNMAAPPSLNLIGEFSLLNSVISWSSFSFISLMFLSFLSAVYTFYMYSYSQHGSYYSGVYTCSLGYFREFHLLFLHWFPLNFIFLSVDFMYMI</sequence>
<dbReference type="GO" id="GO:0008137">
    <property type="term" value="F:NADH dehydrogenase (ubiquinone) activity"/>
    <property type="evidence" value="ECO:0007669"/>
    <property type="project" value="UniProtKB-UniRule"/>
</dbReference>
<feature type="transmembrane region" description="Helical" evidence="17">
    <location>
        <begin position="59"/>
        <end position="81"/>
    </location>
</feature>
<comment type="catalytic activity">
    <reaction evidence="16 17">
        <text>a ubiquinone + NADH + 5 H(+)(in) = a ubiquinol + NAD(+) + 4 H(+)(out)</text>
        <dbReference type="Rhea" id="RHEA:29091"/>
        <dbReference type="Rhea" id="RHEA-COMP:9565"/>
        <dbReference type="Rhea" id="RHEA-COMP:9566"/>
        <dbReference type="ChEBI" id="CHEBI:15378"/>
        <dbReference type="ChEBI" id="CHEBI:16389"/>
        <dbReference type="ChEBI" id="CHEBI:17976"/>
        <dbReference type="ChEBI" id="CHEBI:57540"/>
        <dbReference type="ChEBI" id="CHEBI:57945"/>
        <dbReference type="EC" id="7.1.1.2"/>
    </reaction>
</comment>
<evidence type="ECO:0000256" key="5">
    <source>
        <dbReference type="ARBA" id="ARBA00021006"/>
    </source>
</evidence>
<keyword evidence="9" id="KW-1278">Translocase</keyword>
<organism evidence="20">
    <name type="scientific">Ommexecha virens</name>
    <dbReference type="NCBI Taxonomy" id="1260741"/>
    <lineage>
        <taxon>Eukaryota</taxon>
        <taxon>Metazoa</taxon>
        <taxon>Ecdysozoa</taxon>
        <taxon>Arthropoda</taxon>
        <taxon>Hexapoda</taxon>
        <taxon>Insecta</taxon>
        <taxon>Pterygota</taxon>
        <taxon>Neoptera</taxon>
        <taxon>Polyneoptera</taxon>
        <taxon>Orthoptera</taxon>
        <taxon>Caelifera</taxon>
        <taxon>Acrididea</taxon>
        <taxon>Acridomorpha</taxon>
        <taxon>Acridoidea</taxon>
        <taxon>Ommexechidae</taxon>
        <taxon>Ommexecha</taxon>
    </lineage>
</organism>
<keyword evidence="11 17" id="KW-1133">Transmembrane helix</keyword>
<keyword evidence="14 17" id="KW-0496">Mitochondrion</keyword>
<comment type="function">
    <text evidence="1">Core subunit of the mitochondrial membrane respiratory chain NADH dehydrogenase (Complex I) that is believed to belong to the minimal assembly required for catalysis. Complex I functions in the transfer of electrons from NADH to the respiratory chain. The immediate electron acceptor for the enzyme is believed to be ubiquinone.</text>
</comment>
<keyword evidence="12 17" id="KW-0520">NAD</keyword>
<feature type="transmembrane region" description="Helical" evidence="17">
    <location>
        <begin position="273"/>
        <end position="292"/>
    </location>
</feature>
<feature type="transmembrane region" description="Helical" evidence="17">
    <location>
        <begin position="182"/>
        <end position="204"/>
    </location>
</feature>